<sequence>MSLLKSTTLLSKPCSTITINSLQCGTLLQSLTNSKSLTQAQQLHAHVTTGGILRHNTYLATKLAACYAACGHMAHAQLIFDQIVLKNSFLWNSMIRGYACNHSPSMSLVLYREMLRFGQKPDNFTYPFVLKACGDLLLRGIGRKVHALVVVGGLEENVYVGNSILSMYFKFGDVADARLVFDKMAVRDLTSWNTMVSGCVKNGETRGAFDLFGEMKRVGVVGDGTTLLALLSACGDVMDLKVGKEIHGYVVRNGGNGRVYNGFLVNSIIDMYCNSESVSCARKLFEGLIVKDVVSWNSLISGYEKRGDAFEVLELFGRMVEGSAVPDEVTVISVLGACNQIAALRLGTSVHSYVVKRGYGGNVAVGTALIGMYANCGSLICACCVFDEMREKNLAAWTVMVTGFGNHGRGREAVSIFYDMLSKNVTPDEGIFTAVLSACSHSGLVDEGKEIFCSISRDHNVDPGPTHYSCLVDLLGRAGNIDEAYAVIESMKLEPNEDVWTALLSACRLHRNVKLAEISAQKLFELNPNGASGYVCLSNVYAAERRWKDVENVRALVKKRRLKKSPSYSFVELNKMVHQFFVGDTSHPQSDDIYAKLKDLSERLKKAGYKPDTTSVLYDVEEEIKEKMLWDHSERLALAFALINTAPGTTIRITKNLRVCGDCHTVIKMISKLTNREIIMRDISRFHHYVDGLCSCGEYCPNTRRHFLAIQEASLSQYLYRRNVLPPGCSTKRVKLTFNQRPYLIIPTVLSCGQIDESDILITK</sequence>
<evidence type="ECO:0000256" key="1">
    <source>
        <dbReference type="ARBA" id="ARBA00006643"/>
    </source>
</evidence>
<dbReference type="FunFam" id="1.25.40.10:FF:001384">
    <property type="entry name" value="Pentatricopeptide repeat-containing protein mitochondrial"/>
    <property type="match status" value="1"/>
</dbReference>
<dbReference type="InterPro" id="IPR032867">
    <property type="entry name" value="DYW_dom"/>
</dbReference>
<dbReference type="Pfam" id="PF20430">
    <property type="entry name" value="Eplus_motif"/>
    <property type="match status" value="1"/>
</dbReference>
<dbReference type="InterPro" id="IPR002885">
    <property type="entry name" value="PPR_rpt"/>
</dbReference>
<dbReference type="Proteomes" id="UP001189624">
    <property type="component" value="Chromosome 11"/>
</dbReference>
<feature type="repeat" description="PPR" evidence="3">
    <location>
        <begin position="292"/>
        <end position="326"/>
    </location>
</feature>
<dbReference type="EMBL" id="OY731408">
    <property type="protein sequence ID" value="CAJ1979003.1"/>
    <property type="molecule type" value="Genomic_DNA"/>
</dbReference>
<feature type="repeat" description="PPR" evidence="3">
    <location>
        <begin position="87"/>
        <end position="121"/>
    </location>
</feature>
<dbReference type="Pfam" id="PF13041">
    <property type="entry name" value="PPR_2"/>
    <property type="match status" value="3"/>
</dbReference>
<dbReference type="FunFam" id="1.25.40.10:FF:000144">
    <property type="entry name" value="Pentatricopeptide repeat-containing protein, mitochondrial"/>
    <property type="match status" value="1"/>
</dbReference>
<dbReference type="GO" id="GO:0008270">
    <property type="term" value="F:zinc ion binding"/>
    <property type="evidence" value="ECO:0007669"/>
    <property type="project" value="InterPro"/>
</dbReference>
<feature type="repeat" description="PPR" evidence="3">
    <location>
        <begin position="393"/>
        <end position="427"/>
    </location>
</feature>
<reference evidence="5" key="1">
    <citation type="submission" date="2023-10" db="EMBL/GenBank/DDBJ databases">
        <authorList>
            <person name="Domelevo Entfellner J.-B."/>
        </authorList>
    </citation>
    <scope>NUCLEOTIDE SEQUENCE</scope>
</reference>
<dbReference type="PANTHER" id="PTHR24015">
    <property type="entry name" value="OS07G0578800 PROTEIN-RELATED"/>
    <property type="match status" value="1"/>
</dbReference>
<dbReference type="GO" id="GO:0009451">
    <property type="term" value="P:RNA modification"/>
    <property type="evidence" value="ECO:0007669"/>
    <property type="project" value="InterPro"/>
</dbReference>
<dbReference type="NCBIfam" id="TIGR00756">
    <property type="entry name" value="PPR"/>
    <property type="match status" value="5"/>
</dbReference>
<dbReference type="GO" id="GO:0003723">
    <property type="term" value="F:RNA binding"/>
    <property type="evidence" value="ECO:0007669"/>
    <property type="project" value="InterPro"/>
</dbReference>
<gene>
    <name evidence="5" type="ORF">AYBTSS11_LOCUS31214</name>
</gene>
<protein>
    <recommendedName>
        <fullName evidence="4">DYW domain-containing protein</fullName>
    </recommendedName>
</protein>
<keyword evidence="6" id="KW-1185">Reference proteome</keyword>
<comment type="similarity">
    <text evidence="1">Belongs to the PPR family. PCMP-H subfamily.</text>
</comment>
<feature type="domain" description="DYW" evidence="4">
    <location>
        <begin position="608"/>
        <end position="699"/>
    </location>
</feature>
<dbReference type="Pfam" id="PF20431">
    <property type="entry name" value="E_motif"/>
    <property type="match status" value="1"/>
</dbReference>
<evidence type="ECO:0000256" key="2">
    <source>
        <dbReference type="ARBA" id="ARBA00022737"/>
    </source>
</evidence>
<dbReference type="Gramene" id="rna-AYBTSS11_LOCUS31214">
    <property type="protein sequence ID" value="CAJ1979003.1"/>
    <property type="gene ID" value="gene-AYBTSS11_LOCUS31214"/>
</dbReference>
<proteinExistence type="inferred from homology"/>
<evidence type="ECO:0000313" key="6">
    <source>
        <dbReference type="Proteomes" id="UP001189624"/>
    </source>
</evidence>
<dbReference type="InterPro" id="IPR046848">
    <property type="entry name" value="E_motif"/>
</dbReference>
<dbReference type="Pfam" id="PF01535">
    <property type="entry name" value="PPR"/>
    <property type="match status" value="6"/>
</dbReference>
<feature type="repeat" description="PPR" evidence="3">
    <location>
        <begin position="188"/>
        <end position="222"/>
    </location>
</feature>
<dbReference type="PROSITE" id="PS51375">
    <property type="entry name" value="PPR"/>
    <property type="match status" value="4"/>
</dbReference>
<evidence type="ECO:0000313" key="5">
    <source>
        <dbReference type="EMBL" id="CAJ1979003.1"/>
    </source>
</evidence>
<accession>A0AA86W6A4</accession>
<dbReference type="PANTHER" id="PTHR24015:SF1063">
    <property type="entry name" value="OS12G0156900 PROTEIN"/>
    <property type="match status" value="1"/>
</dbReference>
<dbReference type="InterPro" id="IPR046960">
    <property type="entry name" value="PPR_At4g14850-like_plant"/>
</dbReference>
<dbReference type="FunFam" id="1.25.40.10:FF:000366">
    <property type="entry name" value="Pentatricopeptide (PPR) repeat-containing protein"/>
    <property type="match status" value="1"/>
</dbReference>
<dbReference type="InterPro" id="IPR011990">
    <property type="entry name" value="TPR-like_helical_dom_sf"/>
</dbReference>
<dbReference type="Gene3D" id="1.25.40.10">
    <property type="entry name" value="Tetratricopeptide repeat domain"/>
    <property type="match status" value="5"/>
</dbReference>
<keyword evidence="2" id="KW-0677">Repeat</keyword>
<dbReference type="InterPro" id="IPR046849">
    <property type="entry name" value="E2_motif"/>
</dbReference>
<evidence type="ECO:0000259" key="4">
    <source>
        <dbReference type="Pfam" id="PF14432"/>
    </source>
</evidence>
<dbReference type="AlphaFoldDB" id="A0AA86W6A4"/>
<organism evidence="5 6">
    <name type="scientific">Sphenostylis stenocarpa</name>
    <dbReference type="NCBI Taxonomy" id="92480"/>
    <lineage>
        <taxon>Eukaryota</taxon>
        <taxon>Viridiplantae</taxon>
        <taxon>Streptophyta</taxon>
        <taxon>Embryophyta</taxon>
        <taxon>Tracheophyta</taxon>
        <taxon>Spermatophyta</taxon>
        <taxon>Magnoliopsida</taxon>
        <taxon>eudicotyledons</taxon>
        <taxon>Gunneridae</taxon>
        <taxon>Pentapetalae</taxon>
        <taxon>rosids</taxon>
        <taxon>fabids</taxon>
        <taxon>Fabales</taxon>
        <taxon>Fabaceae</taxon>
        <taxon>Papilionoideae</taxon>
        <taxon>50 kb inversion clade</taxon>
        <taxon>NPAAA clade</taxon>
        <taxon>indigoferoid/millettioid clade</taxon>
        <taxon>Phaseoleae</taxon>
        <taxon>Sphenostylis</taxon>
    </lineage>
</organism>
<dbReference type="Pfam" id="PF14432">
    <property type="entry name" value="DYW_deaminase"/>
    <property type="match status" value="1"/>
</dbReference>
<name>A0AA86W6A4_9FABA</name>
<evidence type="ECO:0000256" key="3">
    <source>
        <dbReference type="PROSITE-ProRule" id="PRU00708"/>
    </source>
</evidence>